<dbReference type="InterPro" id="IPR007361">
    <property type="entry name" value="DUF427"/>
</dbReference>
<dbReference type="Proteomes" id="UP001058533">
    <property type="component" value="Chromosome"/>
</dbReference>
<dbReference type="PANTHER" id="PTHR43058:SF1">
    <property type="entry name" value="DUF427 DOMAIN-CONTAINING PROTEIN"/>
    <property type="match status" value="1"/>
</dbReference>
<organism evidence="2 3">
    <name type="scientific">Sphingomonas qomolangmaensis</name>
    <dbReference type="NCBI Taxonomy" id="2918765"/>
    <lineage>
        <taxon>Bacteria</taxon>
        <taxon>Pseudomonadati</taxon>
        <taxon>Pseudomonadota</taxon>
        <taxon>Alphaproteobacteria</taxon>
        <taxon>Sphingomonadales</taxon>
        <taxon>Sphingomonadaceae</taxon>
        <taxon>Sphingomonas</taxon>
    </lineage>
</organism>
<accession>A0ABY5L3J9</accession>
<gene>
    <name evidence="2" type="ORF">NMP03_09065</name>
</gene>
<dbReference type="EMBL" id="CP101740">
    <property type="protein sequence ID" value="UUL81372.1"/>
    <property type="molecule type" value="Genomic_DNA"/>
</dbReference>
<sequence length="165" mass="18223">MNWPRPDRVAPGQESVWAYPRPAIAEPTARHLEVRHRGFVVADTRAGFRTLETSHPPTYYFPPADVAMALLRPNGRRSLCEWKGQAIYYDAIVAGEVIADAAWAYPAPTPAFAAMRDHVAFYPALFDTCLVDGERAVAQPGGFYGGWITSDLAGPFKGIPGSRFW</sequence>
<evidence type="ECO:0000259" key="1">
    <source>
        <dbReference type="Pfam" id="PF04248"/>
    </source>
</evidence>
<name>A0ABY5L3J9_9SPHN</name>
<evidence type="ECO:0000313" key="3">
    <source>
        <dbReference type="Proteomes" id="UP001058533"/>
    </source>
</evidence>
<evidence type="ECO:0000313" key="2">
    <source>
        <dbReference type="EMBL" id="UUL81372.1"/>
    </source>
</evidence>
<reference evidence="2" key="1">
    <citation type="submission" date="2022-07" db="EMBL/GenBank/DDBJ databases">
        <title>Sphingomonas sp. nov., a novel bacterium isolated from the north slope of the Mount Everest.</title>
        <authorList>
            <person name="Cui X."/>
            <person name="Liu Y."/>
        </authorList>
    </citation>
    <scope>NUCLEOTIDE SEQUENCE</scope>
    <source>
        <strain evidence="2">S5-59</strain>
    </source>
</reference>
<dbReference type="InterPro" id="IPR038694">
    <property type="entry name" value="DUF427_sf"/>
</dbReference>
<keyword evidence="3" id="KW-1185">Reference proteome</keyword>
<dbReference type="Pfam" id="PF04248">
    <property type="entry name" value="NTP_transf_9"/>
    <property type="match status" value="1"/>
</dbReference>
<protein>
    <submittedName>
        <fullName evidence="2">DUF427 domain-containing protein</fullName>
    </submittedName>
</protein>
<proteinExistence type="predicted"/>
<feature type="domain" description="DUF427" evidence="1">
    <location>
        <begin position="33"/>
        <end position="123"/>
    </location>
</feature>
<dbReference type="RefSeq" id="WP_256505039.1">
    <property type="nucleotide sequence ID" value="NZ_CP101740.1"/>
</dbReference>
<dbReference type="PANTHER" id="PTHR43058">
    <property type="entry name" value="SLR0655 PROTEIN"/>
    <property type="match status" value="1"/>
</dbReference>
<dbReference type="Gene3D" id="2.170.150.40">
    <property type="entry name" value="Domain of unknown function (DUF427)"/>
    <property type="match status" value="1"/>
</dbReference>